<dbReference type="AlphaFoldDB" id="A0ABD1DYZ3"/>
<feature type="region of interest" description="Disordered" evidence="1">
    <location>
        <begin position="1"/>
        <end position="84"/>
    </location>
</feature>
<proteinExistence type="predicted"/>
<name>A0ABD1DYZ3_CULPP</name>
<keyword evidence="3" id="KW-1185">Reference proteome</keyword>
<dbReference type="Proteomes" id="UP001562425">
    <property type="component" value="Unassembled WGS sequence"/>
</dbReference>
<protein>
    <submittedName>
        <fullName evidence="2">Uncharacterized protein</fullName>
    </submittedName>
</protein>
<evidence type="ECO:0000313" key="3">
    <source>
        <dbReference type="Proteomes" id="UP001562425"/>
    </source>
</evidence>
<organism evidence="2 3">
    <name type="scientific">Culex pipiens pipiens</name>
    <name type="common">Northern house mosquito</name>
    <dbReference type="NCBI Taxonomy" id="38569"/>
    <lineage>
        <taxon>Eukaryota</taxon>
        <taxon>Metazoa</taxon>
        <taxon>Ecdysozoa</taxon>
        <taxon>Arthropoda</taxon>
        <taxon>Hexapoda</taxon>
        <taxon>Insecta</taxon>
        <taxon>Pterygota</taxon>
        <taxon>Neoptera</taxon>
        <taxon>Endopterygota</taxon>
        <taxon>Diptera</taxon>
        <taxon>Nematocera</taxon>
        <taxon>Culicoidea</taxon>
        <taxon>Culicidae</taxon>
        <taxon>Culicinae</taxon>
        <taxon>Culicini</taxon>
        <taxon>Culex</taxon>
        <taxon>Culex</taxon>
    </lineage>
</organism>
<feature type="region of interest" description="Disordered" evidence="1">
    <location>
        <begin position="130"/>
        <end position="149"/>
    </location>
</feature>
<evidence type="ECO:0000313" key="2">
    <source>
        <dbReference type="EMBL" id="KAL1404107.1"/>
    </source>
</evidence>
<reference evidence="2 3" key="1">
    <citation type="submission" date="2024-05" db="EMBL/GenBank/DDBJ databases">
        <title>Culex pipiens pipiens assembly and annotation.</title>
        <authorList>
            <person name="Alout H."/>
            <person name="Durand T."/>
        </authorList>
    </citation>
    <scope>NUCLEOTIDE SEQUENCE [LARGE SCALE GENOMIC DNA]</scope>
    <source>
        <strain evidence="2">HA-2024</strain>
        <tissue evidence="2">Whole body</tissue>
    </source>
</reference>
<dbReference type="EMBL" id="JBEHCU010000801">
    <property type="protein sequence ID" value="KAL1404107.1"/>
    <property type="molecule type" value="Genomic_DNA"/>
</dbReference>
<sequence length="149" mass="16540">MTCKDSSKNLLDPSLLHYEGSNGATTENRGVRSAAHRTESFLAPRAAKSKSRSVPSRRSVGTGEQSTTSAPMEGHVPSERKFNRNRFTFPVHAIRNCQVKLLEVLSERGSTEQDCRADANLQVLSEPRWTDMVPGNSFRKTQHGRDTTP</sequence>
<accession>A0ABD1DYZ3</accession>
<gene>
    <name evidence="2" type="ORF">pipiens_019060</name>
</gene>
<comment type="caution">
    <text evidence="2">The sequence shown here is derived from an EMBL/GenBank/DDBJ whole genome shotgun (WGS) entry which is preliminary data.</text>
</comment>
<evidence type="ECO:0000256" key="1">
    <source>
        <dbReference type="SAM" id="MobiDB-lite"/>
    </source>
</evidence>